<sequence length="1099" mass="126679">MTQSSTNTTLPSLSSLTSLPSLPFKFDVSRLKAKIDEVEAVTKKTFTAAADALGVGVTTTKKPKKTQYYMELIDSTKPSLTEEEFLKITPEGFFQENFDTVQFILDMLPPTNSSSEFSVFLDKNVNQFSRSMDYVNSKLYNRVRKNYTEFVQGMSQIHEIGVELQRSTVMCSNGRRTLAQTKRNLTTTAFVIMSKYSKRNLLQHMYVDLSQIKDIVTLERLLKQTLSDGDYPATIKLYLECRNTITQHMHYRCVPELDSNLKQIYNVVQERIDKDFFNSCREFNSTTYQRVFQAYKLLGRADRILEKLQDYFVDPIEPETRNIVYAHVLLSEENAINPEKFKGLSFKDLCGELKDDHFVNCLLAVFEYLCDVMTSLYLMNQFHLDNDIQEESKIFADINSALTRFKNTIWDTMQRQVSQLLEPRKLSNFKIDDFLLVLNSVTKISEIGEEFSGTPSHNLRKSIDNQSKSYFETLHRKRIEDLRTMLENEPWNNIPVGPDFDVRAELRIQNKGKAKIERLHGDQLFYSIKDKGNPFSELISYKKNKLPSNQSSPNLSSINNSSTSNSNSNSGKSKSKIKSDTEDSDEENEELKQEFIHEDEDDMEAHKKKLKAKQQRIQKQQEEEQKQQEDNMILVSSTTISFVRYIGKYLEIMEMLPHISVDIFNSICQMVEYYMYTIYSFSGYFDPQGFSLEALTSKMEKTISEKSFEDLSFTKPQVSKFIDKMKERVGLPPSTLSSFSTANTVMSGITNISPISSITNQFSQFNLTIKNIASNINSPSLSGQSSQSSQQQLQQQQQQQQYQQQIHNNNNINSTNNNVENGGVKWIPSKINYTGLQLGDPKQFFNLPVRMVAIESLAFISQALIVCKSVFDAILPANQTDNINDFYKNVIDIIPDLQKHLIKCVISAFFTYQAGPQFFSYTISNLKWDFKTMATTKSSYVEAFSKEFQQFIKKLDECIQKSTQVYVTPVINRPLRNKIVSLSFEYFIQQLVDGYSKIKKCTNEGRATMIQDLMSIQNSLEKISGGIKIPNVSYAENFIKAFYQLTAFSEPDILEWAKEHDEYPIRYVIGLLQLAKINKPQFFQQLEDMDRRRRGTRVV</sequence>
<keyword evidence="2" id="KW-0653">Protein transport</keyword>
<keyword evidence="8" id="KW-1185">Reference proteome</keyword>
<evidence type="ECO:0000259" key="6">
    <source>
        <dbReference type="Pfam" id="PF10475"/>
    </source>
</evidence>
<feature type="region of interest" description="Disordered" evidence="4">
    <location>
        <begin position="545"/>
        <end position="629"/>
    </location>
</feature>
<evidence type="ECO:0000256" key="2">
    <source>
        <dbReference type="ARBA" id="ARBA00022927"/>
    </source>
</evidence>
<evidence type="ECO:0000313" key="8">
    <source>
        <dbReference type="Proteomes" id="UP000695562"/>
    </source>
</evidence>
<name>A0A8J4V414_9MYCE</name>
<dbReference type="InterPro" id="IPR019515">
    <property type="entry name" value="VPS54_N"/>
</dbReference>
<dbReference type="GO" id="GO:0042147">
    <property type="term" value="P:retrograde transport, endosome to Golgi"/>
    <property type="evidence" value="ECO:0007669"/>
    <property type="project" value="InterPro"/>
</dbReference>
<dbReference type="Proteomes" id="UP000695562">
    <property type="component" value="Unassembled WGS sequence"/>
</dbReference>
<dbReference type="InterPro" id="IPR019514">
    <property type="entry name" value="Syndetin_C"/>
</dbReference>
<dbReference type="InterPro" id="IPR040047">
    <property type="entry name" value="VPS50"/>
</dbReference>
<dbReference type="EMBL" id="AJWJ01000038">
    <property type="protein sequence ID" value="KAF2077128.1"/>
    <property type="molecule type" value="Genomic_DNA"/>
</dbReference>
<evidence type="ECO:0000256" key="1">
    <source>
        <dbReference type="ARBA" id="ARBA00022448"/>
    </source>
</evidence>
<feature type="domain" description="Syndetin C-terminal" evidence="5">
    <location>
        <begin position="844"/>
        <end position="1081"/>
    </location>
</feature>
<evidence type="ECO:0000256" key="4">
    <source>
        <dbReference type="SAM" id="MobiDB-lite"/>
    </source>
</evidence>
<dbReference type="PANTHER" id="PTHR13258">
    <property type="entry name" value="SYNDETIN"/>
    <property type="match status" value="1"/>
</dbReference>
<feature type="region of interest" description="Disordered" evidence="4">
    <location>
        <begin position="779"/>
        <end position="804"/>
    </location>
</feature>
<evidence type="ECO:0000259" key="5">
    <source>
        <dbReference type="Pfam" id="PF10474"/>
    </source>
</evidence>
<dbReference type="GO" id="GO:0005829">
    <property type="term" value="C:cytosol"/>
    <property type="evidence" value="ECO:0007669"/>
    <property type="project" value="GOC"/>
</dbReference>
<protein>
    <submittedName>
        <fullName evidence="7">Uncharacterized protein</fullName>
    </submittedName>
</protein>
<dbReference type="GO" id="GO:0015031">
    <property type="term" value="P:protein transport"/>
    <property type="evidence" value="ECO:0007669"/>
    <property type="project" value="UniProtKB-KW"/>
</dbReference>
<dbReference type="OrthoDB" id="10263345at2759"/>
<dbReference type="Pfam" id="PF10474">
    <property type="entry name" value="Syndetin_C"/>
    <property type="match status" value="1"/>
</dbReference>
<feature type="compositionally biased region" description="Low complexity" evidence="4">
    <location>
        <begin position="546"/>
        <end position="572"/>
    </location>
</feature>
<organism evidence="7 8">
    <name type="scientific">Polysphondylium violaceum</name>
    <dbReference type="NCBI Taxonomy" id="133409"/>
    <lineage>
        <taxon>Eukaryota</taxon>
        <taxon>Amoebozoa</taxon>
        <taxon>Evosea</taxon>
        <taxon>Eumycetozoa</taxon>
        <taxon>Dictyostelia</taxon>
        <taxon>Dictyosteliales</taxon>
        <taxon>Dictyosteliaceae</taxon>
        <taxon>Polysphondylium</taxon>
    </lineage>
</organism>
<dbReference type="GO" id="GO:0000149">
    <property type="term" value="F:SNARE binding"/>
    <property type="evidence" value="ECO:0007669"/>
    <property type="project" value="TreeGrafter"/>
</dbReference>
<comment type="caution">
    <text evidence="7">The sequence shown here is derived from an EMBL/GenBank/DDBJ whole genome shotgun (WGS) entry which is preliminary data.</text>
</comment>
<feature type="compositionally biased region" description="Basic and acidic residues" evidence="4">
    <location>
        <begin position="619"/>
        <end position="629"/>
    </location>
</feature>
<feature type="domain" description="Vacuolar protein sorting-associated protein 54 N-terminal" evidence="6">
    <location>
        <begin position="87"/>
        <end position="382"/>
    </location>
</feature>
<dbReference type="PANTHER" id="PTHR13258:SF3">
    <property type="entry name" value="EXOCYST COMPLEX COMPONENT SEC8"/>
    <property type="match status" value="1"/>
</dbReference>
<keyword evidence="3" id="KW-0175">Coiled coil</keyword>
<feature type="compositionally biased region" description="Basic residues" evidence="4">
    <location>
        <begin position="606"/>
        <end position="616"/>
    </location>
</feature>
<accession>A0A8J4V414</accession>
<keyword evidence="1" id="KW-0813">Transport</keyword>
<dbReference type="AlphaFoldDB" id="A0A8J4V414"/>
<evidence type="ECO:0000313" key="7">
    <source>
        <dbReference type="EMBL" id="KAF2077128.1"/>
    </source>
</evidence>
<dbReference type="Pfam" id="PF10475">
    <property type="entry name" value="Vps54_N"/>
    <property type="match status" value="1"/>
</dbReference>
<gene>
    <name evidence="7" type="ORF">CYY_001575</name>
</gene>
<proteinExistence type="predicted"/>
<dbReference type="GO" id="GO:0032456">
    <property type="term" value="P:endocytic recycling"/>
    <property type="evidence" value="ECO:0007669"/>
    <property type="project" value="InterPro"/>
</dbReference>
<evidence type="ECO:0000256" key="3">
    <source>
        <dbReference type="ARBA" id="ARBA00023054"/>
    </source>
</evidence>
<dbReference type="GO" id="GO:1990745">
    <property type="term" value="C:EARP complex"/>
    <property type="evidence" value="ECO:0007669"/>
    <property type="project" value="InterPro"/>
</dbReference>
<reference evidence="7" key="1">
    <citation type="submission" date="2020-01" db="EMBL/GenBank/DDBJ databases">
        <title>Development of genomics and gene disruption for Polysphondylium violaceum indicates a role for the polyketide synthase stlB in stalk morphogenesis.</title>
        <authorList>
            <person name="Narita B."/>
            <person name="Kawabe Y."/>
            <person name="Kin K."/>
            <person name="Saito T."/>
            <person name="Gibbs R."/>
            <person name="Kuspa A."/>
            <person name="Muzny D."/>
            <person name="Queller D."/>
            <person name="Richards S."/>
            <person name="Strassman J."/>
            <person name="Sucgang R."/>
            <person name="Worley K."/>
            <person name="Schaap P."/>
        </authorList>
    </citation>
    <scope>NUCLEOTIDE SEQUENCE</scope>
    <source>
        <strain evidence="7">QSvi11</strain>
    </source>
</reference>